<evidence type="ECO:0000313" key="8">
    <source>
        <dbReference type="Proteomes" id="UP000282529"/>
    </source>
</evidence>
<feature type="transmembrane region" description="Helical" evidence="6">
    <location>
        <begin position="288"/>
        <end position="305"/>
    </location>
</feature>
<dbReference type="Proteomes" id="UP000282529">
    <property type="component" value="Unassembled WGS sequence"/>
</dbReference>
<feature type="transmembrane region" description="Helical" evidence="6">
    <location>
        <begin position="256"/>
        <end position="276"/>
    </location>
</feature>
<feature type="transmembrane region" description="Helical" evidence="6">
    <location>
        <begin position="76"/>
        <end position="94"/>
    </location>
</feature>
<dbReference type="EMBL" id="RQPI01000012">
    <property type="protein sequence ID" value="RQW09678.1"/>
    <property type="molecule type" value="Genomic_DNA"/>
</dbReference>
<evidence type="ECO:0000256" key="2">
    <source>
        <dbReference type="ARBA" id="ARBA00022475"/>
    </source>
</evidence>
<feature type="transmembrane region" description="Helical" evidence="6">
    <location>
        <begin position="12"/>
        <end position="37"/>
    </location>
</feature>
<dbReference type="SUPFAM" id="SSF103473">
    <property type="entry name" value="MFS general substrate transporter"/>
    <property type="match status" value="1"/>
</dbReference>
<dbReference type="GO" id="GO:0022857">
    <property type="term" value="F:transmembrane transporter activity"/>
    <property type="evidence" value="ECO:0007669"/>
    <property type="project" value="InterPro"/>
</dbReference>
<dbReference type="RefSeq" id="WP_124696912.1">
    <property type="nucleotide sequence ID" value="NZ_JBHUFE010000026.1"/>
</dbReference>
<feature type="transmembrane region" description="Helical" evidence="6">
    <location>
        <begin position="317"/>
        <end position="341"/>
    </location>
</feature>
<comment type="caution">
    <text evidence="7">The sequence shown here is derived from an EMBL/GenBank/DDBJ whole genome shotgun (WGS) entry which is preliminary data.</text>
</comment>
<reference evidence="7 8" key="1">
    <citation type="submission" date="2018-11" db="EMBL/GenBank/DDBJ databases">
        <title>Genome sequence of strain 7197.</title>
        <authorList>
            <person name="Gao J."/>
            <person name="Sun J."/>
        </authorList>
    </citation>
    <scope>NUCLEOTIDE SEQUENCE [LARGE SCALE GENOMIC DNA]</scope>
    <source>
        <strain evidence="7 8">7197</strain>
    </source>
</reference>
<protein>
    <submittedName>
        <fullName evidence="7">MFS transporter</fullName>
    </submittedName>
</protein>
<evidence type="ECO:0000313" key="7">
    <source>
        <dbReference type="EMBL" id="RQW09678.1"/>
    </source>
</evidence>
<feature type="transmembrane region" description="Helical" evidence="6">
    <location>
        <begin position="353"/>
        <end position="372"/>
    </location>
</feature>
<dbReference type="InterPro" id="IPR011701">
    <property type="entry name" value="MFS"/>
</dbReference>
<dbReference type="AlphaFoldDB" id="A0A3N9P0G3"/>
<dbReference type="PANTHER" id="PTHR23513:SF6">
    <property type="entry name" value="MAJOR FACILITATOR SUPERFAMILY ASSOCIATED DOMAIN-CONTAINING PROTEIN"/>
    <property type="match status" value="1"/>
</dbReference>
<evidence type="ECO:0000256" key="1">
    <source>
        <dbReference type="ARBA" id="ARBA00004651"/>
    </source>
</evidence>
<feature type="transmembrane region" description="Helical" evidence="6">
    <location>
        <begin position="170"/>
        <end position="188"/>
    </location>
</feature>
<evidence type="ECO:0000256" key="6">
    <source>
        <dbReference type="SAM" id="Phobius"/>
    </source>
</evidence>
<dbReference type="CDD" id="cd06173">
    <property type="entry name" value="MFS_MefA_like"/>
    <property type="match status" value="1"/>
</dbReference>
<dbReference type="Pfam" id="PF07690">
    <property type="entry name" value="MFS_1"/>
    <property type="match status" value="1"/>
</dbReference>
<feature type="transmembrane region" description="Helical" evidence="6">
    <location>
        <begin position="221"/>
        <end position="244"/>
    </location>
</feature>
<feature type="transmembrane region" description="Helical" evidence="6">
    <location>
        <begin position="43"/>
        <end position="64"/>
    </location>
</feature>
<dbReference type="PANTHER" id="PTHR23513">
    <property type="entry name" value="INTEGRAL MEMBRANE EFFLUX PROTEIN-RELATED"/>
    <property type="match status" value="1"/>
</dbReference>
<evidence type="ECO:0000256" key="4">
    <source>
        <dbReference type="ARBA" id="ARBA00022989"/>
    </source>
</evidence>
<feature type="transmembrane region" description="Helical" evidence="6">
    <location>
        <begin position="384"/>
        <end position="402"/>
    </location>
</feature>
<keyword evidence="5 6" id="KW-0472">Membrane</keyword>
<dbReference type="InterPro" id="IPR036259">
    <property type="entry name" value="MFS_trans_sf"/>
</dbReference>
<keyword evidence="8" id="KW-1185">Reference proteome</keyword>
<dbReference type="Gene3D" id="1.20.1250.20">
    <property type="entry name" value="MFS general substrate transporter like domains"/>
    <property type="match status" value="1"/>
</dbReference>
<dbReference type="OrthoDB" id="9775268at2"/>
<evidence type="ECO:0000256" key="5">
    <source>
        <dbReference type="ARBA" id="ARBA00023136"/>
    </source>
</evidence>
<feature type="transmembrane region" description="Helical" evidence="6">
    <location>
        <begin position="100"/>
        <end position="119"/>
    </location>
</feature>
<keyword evidence="4 6" id="KW-1133">Transmembrane helix</keyword>
<gene>
    <name evidence="7" type="ORF">EH198_18055</name>
</gene>
<keyword evidence="3 6" id="KW-0812">Transmembrane</keyword>
<evidence type="ECO:0000256" key="3">
    <source>
        <dbReference type="ARBA" id="ARBA00022692"/>
    </source>
</evidence>
<dbReference type="GO" id="GO:0005886">
    <property type="term" value="C:plasma membrane"/>
    <property type="evidence" value="ECO:0007669"/>
    <property type="project" value="UniProtKB-SubCell"/>
</dbReference>
<sequence length="421" mass="46540">MNYKLFNIRSFSLYIFGGLITLMGDELLTIALALYVLKLSGSASQYAGVLTLSALPSILLAPFAGAIVDRVNKNRLIVLLDFLRGIALIPLYLYSLHHVISLWDIYALALFFGICDSFYQPAAMTLLPAIVDKEQIVSGNLINKLFWQVGKIIAPAFAVLLYGWKGLSLVLLLDAVTFFVTGVMNLFIKLRKIQTETADNRIMSFVKDGFRLYRDKEILSISINGMLTHMLILPLFLIGLPFLVKSVFAGSDPQYGTVQSFYSAATLFAFVTVPLVNKSFKDLKALNVGMYGMLGAILLLFLIPIPGINHSMHHHSVVMITLLSLISFLFSLCFSTYGVFFTSFNQKKVGNAYLGRFYAVLFMLFAIGRVIGNSIYGALFDTRILVLPIALACVGMILKLLLNYAVTSVTPVEPVQGKLNS</sequence>
<keyword evidence="2" id="KW-1003">Cell membrane</keyword>
<organism evidence="7 8">
    <name type="scientific">Paenibacillus rhizophilus</name>
    <dbReference type="NCBI Taxonomy" id="1850366"/>
    <lineage>
        <taxon>Bacteria</taxon>
        <taxon>Bacillati</taxon>
        <taxon>Bacillota</taxon>
        <taxon>Bacilli</taxon>
        <taxon>Bacillales</taxon>
        <taxon>Paenibacillaceae</taxon>
        <taxon>Paenibacillus</taxon>
    </lineage>
</organism>
<feature type="transmembrane region" description="Helical" evidence="6">
    <location>
        <begin position="145"/>
        <end position="164"/>
    </location>
</feature>
<comment type="subcellular location">
    <subcellularLocation>
        <location evidence="1">Cell membrane</location>
        <topology evidence="1">Multi-pass membrane protein</topology>
    </subcellularLocation>
</comment>
<accession>A0A3N9P0G3</accession>
<proteinExistence type="predicted"/>
<name>A0A3N9P0G3_9BACL</name>